<feature type="compositionally biased region" description="Basic residues" evidence="1">
    <location>
        <begin position="1"/>
        <end position="15"/>
    </location>
</feature>
<feature type="non-terminal residue" evidence="2">
    <location>
        <position position="1"/>
    </location>
</feature>
<feature type="compositionally biased region" description="Basic and acidic residues" evidence="1">
    <location>
        <begin position="38"/>
        <end position="52"/>
    </location>
</feature>
<protein>
    <recommendedName>
        <fullName evidence="3">40S ribosomal protein S19-binding protein 1</fullName>
    </recommendedName>
</protein>
<evidence type="ECO:0000313" key="2">
    <source>
        <dbReference type="EMBL" id="JAB75885.1"/>
    </source>
</evidence>
<feature type="compositionally biased region" description="Basic residues" evidence="1">
    <location>
        <begin position="26"/>
        <end position="37"/>
    </location>
</feature>
<sequence length="127" mass="14667">ERSERKNRKPKRQGKKAPPQKSNLKQVKKQQMKHRGRAEKDASKRREKDQGHYRRASQGSGHRSHGRKPQDADRSCTHGCSRAIDKANLHSMMHRSGADASASTSDDRPTAFTDEDFRRFEEEYHIS</sequence>
<reference evidence="2" key="1">
    <citation type="journal article" date="2015" name="Sci. Rep.">
        <title>Tissue- and time-dependent transcription in Ixodes ricinus salivary glands and midguts when blood feeding on the vertebrate host.</title>
        <authorList>
            <person name="Kotsyfakis M."/>
            <person name="Schwarz A."/>
            <person name="Erhart J."/>
            <person name="Ribeiro J.M."/>
        </authorList>
    </citation>
    <scope>NUCLEOTIDE SEQUENCE</scope>
    <source>
        <tissue evidence="2">Salivary gland and midgut</tissue>
    </source>
</reference>
<evidence type="ECO:0000256" key="1">
    <source>
        <dbReference type="SAM" id="MobiDB-lite"/>
    </source>
</evidence>
<name>V5GZ35_IXORI</name>
<dbReference type="AlphaFoldDB" id="V5GZ35"/>
<feature type="compositionally biased region" description="Basic and acidic residues" evidence="1">
    <location>
        <begin position="105"/>
        <end position="117"/>
    </location>
</feature>
<accession>V5GZ35</accession>
<feature type="region of interest" description="Disordered" evidence="1">
    <location>
        <begin position="1"/>
        <end position="117"/>
    </location>
</feature>
<evidence type="ECO:0008006" key="3">
    <source>
        <dbReference type="Google" id="ProtNLM"/>
    </source>
</evidence>
<organism evidence="2">
    <name type="scientific">Ixodes ricinus</name>
    <name type="common">Common tick</name>
    <name type="synonym">Acarus ricinus</name>
    <dbReference type="NCBI Taxonomy" id="34613"/>
    <lineage>
        <taxon>Eukaryota</taxon>
        <taxon>Metazoa</taxon>
        <taxon>Ecdysozoa</taxon>
        <taxon>Arthropoda</taxon>
        <taxon>Chelicerata</taxon>
        <taxon>Arachnida</taxon>
        <taxon>Acari</taxon>
        <taxon>Parasitiformes</taxon>
        <taxon>Ixodida</taxon>
        <taxon>Ixodoidea</taxon>
        <taxon>Ixodidae</taxon>
        <taxon>Ixodinae</taxon>
        <taxon>Ixodes</taxon>
    </lineage>
</organism>
<dbReference type="EMBL" id="GANP01008583">
    <property type="protein sequence ID" value="JAB75885.1"/>
    <property type="molecule type" value="mRNA"/>
</dbReference>
<proteinExistence type="evidence at transcript level"/>